<evidence type="ECO:0000313" key="5">
    <source>
        <dbReference type="EMBL" id="KAG8459076.1"/>
    </source>
</evidence>
<comment type="caution">
    <text evidence="5">The sequence shown here is derived from an EMBL/GenBank/DDBJ whole genome shotgun (WGS) entry which is preliminary data.</text>
</comment>
<evidence type="ECO:0000313" key="6">
    <source>
        <dbReference type="Proteomes" id="UP000751190"/>
    </source>
</evidence>
<keyword evidence="6" id="KW-1185">Reference proteome</keyword>
<sequence>MADGRLAPPPPPSIPPTIGPVSGTLEDFAYKGNLAEVKRMLERGADVQSVETVAGGYGWSALNSAAAAGHKDVVALLVRKCANLEATNAHGHTPLHSAAARGHIHVVRFIAEIDENYWKGTDEYKHWKKGEGKEKSFEESGLWIATTQYLDAKSGGKKSRTAAELADAFDHDFVKEFLDQRHEELEIAEQRRGGTNKAPPAEQKGRGKT</sequence>
<dbReference type="SUPFAM" id="SSF48403">
    <property type="entry name" value="Ankyrin repeat"/>
    <property type="match status" value="1"/>
</dbReference>
<dbReference type="GO" id="GO:0004842">
    <property type="term" value="F:ubiquitin-protein transferase activity"/>
    <property type="evidence" value="ECO:0007669"/>
    <property type="project" value="TreeGrafter"/>
</dbReference>
<dbReference type="SMART" id="SM00248">
    <property type="entry name" value="ANK"/>
    <property type="match status" value="2"/>
</dbReference>
<dbReference type="PANTHER" id="PTHR24171:SF8">
    <property type="entry name" value="BRCA1-ASSOCIATED RING DOMAIN PROTEIN 1"/>
    <property type="match status" value="1"/>
</dbReference>
<keyword evidence="1" id="KW-0677">Repeat</keyword>
<dbReference type="InterPro" id="IPR036770">
    <property type="entry name" value="Ankyrin_rpt-contain_sf"/>
</dbReference>
<evidence type="ECO:0000256" key="4">
    <source>
        <dbReference type="SAM" id="MobiDB-lite"/>
    </source>
</evidence>
<dbReference type="PROSITE" id="PS50297">
    <property type="entry name" value="ANK_REP_REGION"/>
    <property type="match status" value="2"/>
</dbReference>
<dbReference type="Pfam" id="PF12796">
    <property type="entry name" value="Ank_2"/>
    <property type="match status" value="1"/>
</dbReference>
<proteinExistence type="predicted"/>
<reference evidence="5" key="1">
    <citation type="submission" date="2021-05" db="EMBL/GenBank/DDBJ databases">
        <title>The genome of the haptophyte Pavlova lutheri (Diacronema luteri, Pavlovales) - a model for lipid biosynthesis in eukaryotic algae.</title>
        <authorList>
            <person name="Hulatt C.J."/>
            <person name="Posewitz M.C."/>
        </authorList>
    </citation>
    <scope>NUCLEOTIDE SEQUENCE</scope>
    <source>
        <strain evidence="5">NIVA-4/92</strain>
    </source>
</reference>
<dbReference type="OrthoDB" id="341259at2759"/>
<dbReference type="AlphaFoldDB" id="A0A8J5X5W5"/>
<dbReference type="PROSITE" id="PS50088">
    <property type="entry name" value="ANK_REPEAT"/>
    <property type="match status" value="2"/>
</dbReference>
<organism evidence="5 6">
    <name type="scientific">Diacronema lutheri</name>
    <name type="common">Unicellular marine alga</name>
    <name type="synonym">Monochrysis lutheri</name>
    <dbReference type="NCBI Taxonomy" id="2081491"/>
    <lineage>
        <taxon>Eukaryota</taxon>
        <taxon>Haptista</taxon>
        <taxon>Haptophyta</taxon>
        <taxon>Pavlovophyceae</taxon>
        <taxon>Pavlovales</taxon>
        <taxon>Pavlovaceae</taxon>
        <taxon>Diacronema</taxon>
    </lineage>
</organism>
<evidence type="ECO:0000256" key="2">
    <source>
        <dbReference type="ARBA" id="ARBA00023043"/>
    </source>
</evidence>
<dbReference type="Proteomes" id="UP000751190">
    <property type="component" value="Unassembled WGS sequence"/>
</dbReference>
<dbReference type="EMBL" id="JAGTXO010000044">
    <property type="protein sequence ID" value="KAG8459076.1"/>
    <property type="molecule type" value="Genomic_DNA"/>
</dbReference>
<feature type="region of interest" description="Disordered" evidence="4">
    <location>
        <begin position="1"/>
        <end position="20"/>
    </location>
</feature>
<accession>A0A8J5X5W5</accession>
<dbReference type="PANTHER" id="PTHR24171">
    <property type="entry name" value="ANKYRIN REPEAT DOMAIN-CONTAINING PROTEIN 39-RELATED"/>
    <property type="match status" value="1"/>
</dbReference>
<evidence type="ECO:0000256" key="1">
    <source>
        <dbReference type="ARBA" id="ARBA00022737"/>
    </source>
</evidence>
<feature type="compositionally biased region" description="Pro residues" evidence="4">
    <location>
        <begin position="7"/>
        <end position="18"/>
    </location>
</feature>
<feature type="region of interest" description="Disordered" evidence="4">
    <location>
        <begin position="184"/>
        <end position="209"/>
    </location>
</feature>
<feature type="repeat" description="ANK" evidence="3">
    <location>
        <begin position="57"/>
        <end position="89"/>
    </location>
</feature>
<dbReference type="Gene3D" id="1.25.40.20">
    <property type="entry name" value="Ankyrin repeat-containing domain"/>
    <property type="match status" value="1"/>
</dbReference>
<dbReference type="InterPro" id="IPR002110">
    <property type="entry name" value="Ankyrin_rpt"/>
</dbReference>
<gene>
    <name evidence="5" type="ORF">KFE25_002483</name>
</gene>
<feature type="repeat" description="ANK" evidence="3">
    <location>
        <begin position="90"/>
        <end position="112"/>
    </location>
</feature>
<protein>
    <submittedName>
        <fullName evidence="5">Uncharacterized protein</fullName>
    </submittedName>
</protein>
<evidence type="ECO:0000256" key="3">
    <source>
        <dbReference type="PROSITE-ProRule" id="PRU00023"/>
    </source>
</evidence>
<keyword evidence="2 3" id="KW-0040">ANK repeat</keyword>
<dbReference type="GO" id="GO:0085020">
    <property type="term" value="P:protein K6-linked ubiquitination"/>
    <property type="evidence" value="ECO:0007669"/>
    <property type="project" value="TreeGrafter"/>
</dbReference>
<name>A0A8J5X5W5_DIALT</name>